<proteinExistence type="predicted"/>
<protein>
    <submittedName>
        <fullName evidence="1">Uncharacterized protein</fullName>
    </submittedName>
</protein>
<comment type="caution">
    <text evidence="1">The sequence shown here is derived from an EMBL/GenBank/DDBJ whole genome shotgun (WGS) entry which is preliminary data.</text>
</comment>
<organism evidence="1 2">
    <name type="scientific">Sphingobium quisquiliarum P25</name>
    <dbReference type="NCBI Taxonomy" id="1329909"/>
    <lineage>
        <taxon>Bacteria</taxon>
        <taxon>Pseudomonadati</taxon>
        <taxon>Pseudomonadota</taxon>
        <taxon>Alphaproteobacteria</taxon>
        <taxon>Sphingomonadales</taxon>
        <taxon>Sphingomonadaceae</taxon>
        <taxon>Sphingobium</taxon>
    </lineage>
</organism>
<keyword evidence="2" id="KW-1185">Reference proteome</keyword>
<evidence type="ECO:0000313" key="2">
    <source>
        <dbReference type="Proteomes" id="UP000015525"/>
    </source>
</evidence>
<gene>
    <name evidence="1" type="ORF">L288_03300</name>
</gene>
<dbReference type="PATRIC" id="fig|1329909.3.peg.622"/>
<sequence>MKERAAPRTAIGESTRLELATLALEVRARRVQIYRNHLARSIRLASPLLIDACTSQELDEATWRVKPSRHWPQGPDGRIAVRGWSAVSRRDDRTRVSAVNRMTGERFEVLEKLVLRMGSNTAHMILSVGSLSIVTRLRGGILSLPRVLADAERADLVGATLDRAVEHPILVGRPYPIVEVPRPRSARMTLIRFEAAPVEWRVPWARPWEVPY</sequence>
<accession>T0IIS6</accession>
<reference evidence="1 2" key="1">
    <citation type="journal article" date="2013" name="Genome Announc.">
        <title>Draft Genome Sequence of Sphingobium quisquiliarum Strain P25T, a Novel Hexachlorocyclohexane (HCH)-Degrading Bacterium Isolated from an HCH Dumpsite.</title>
        <authorList>
            <person name="Kumar Singh A."/>
            <person name="Sangwan N."/>
            <person name="Sharma A."/>
            <person name="Gupta V."/>
            <person name="Khurana J.P."/>
            <person name="Lal R."/>
        </authorList>
    </citation>
    <scope>NUCLEOTIDE SEQUENCE [LARGE SCALE GENOMIC DNA]</scope>
    <source>
        <strain evidence="1 2">P25</strain>
    </source>
</reference>
<dbReference type="AlphaFoldDB" id="T0IIS6"/>
<dbReference type="Proteomes" id="UP000015525">
    <property type="component" value="Unassembled WGS sequence"/>
</dbReference>
<dbReference type="RefSeq" id="WP_021236970.1">
    <property type="nucleotide sequence ID" value="NZ_ATHO01000023.1"/>
</dbReference>
<dbReference type="EMBL" id="ATHO01000023">
    <property type="protein sequence ID" value="EQB11635.1"/>
    <property type="molecule type" value="Genomic_DNA"/>
</dbReference>
<name>T0IIS6_9SPHN</name>
<evidence type="ECO:0000313" key="1">
    <source>
        <dbReference type="EMBL" id="EQB11635.1"/>
    </source>
</evidence>